<dbReference type="GO" id="GO:0008714">
    <property type="term" value="F:AMP nucleosidase activity"/>
    <property type="evidence" value="ECO:0007669"/>
    <property type="project" value="UniProtKB-EC"/>
</dbReference>
<dbReference type="EC" id="3.2.2.n1" evidence="3"/>
<keyword evidence="5" id="KW-1185">Reference proteome</keyword>
<accession>A0A285NC70</accession>
<gene>
    <name evidence="4" type="ORF">SAMN06265368_0635</name>
</gene>
<dbReference type="Gene3D" id="3.40.50.450">
    <property type="match status" value="1"/>
</dbReference>
<keyword evidence="3" id="KW-0203">Cytokinin biosynthesis</keyword>
<dbReference type="NCBIfam" id="TIGR00730">
    <property type="entry name" value="Rossman fold protein, TIGR00730 family"/>
    <property type="match status" value="1"/>
</dbReference>
<dbReference type="OrthoDB" id="9801098at2"/>
<evidence type="ECO:0000256" key="2">
    <source>
        <dbReference type="ARBA" id="ARBA00006763"/>
    </source>
</evidence>
<dbReference type="GO" id="GO:0009691">
    <property type="term" value="P:cytokinin biosynthetic process"/>
    <property type="evidence" value="ECO:0007669"/>
    <property type="project" value="UniProtKB-UniRule"/>
</dbReference>
<evidence type="ECO:0000313" key="5">
    <source>
        <dbReference type="Proteomes" id="UP000219439"/>
    </source>
</evidence>
<dbReference type="RefSeq" id="WP_097151940.1">
    <property type="nucleotide sequence ID" value="NZ_OBEL01000001.1"/>
</dbReference>
<name>A0A285NC70_9HYPH</name>
<evidence type="ECO:0000256" key="3">
    <source>
        <dbReference type="RuleBase" id="RU363015"/>
    </source>
</evidence>
<proteinExistence type="inferred from homology"/>
<dbReference type="Pfam" id="PF03641">
    <property type="entry name" value="Lysine_decarbox"/>
    <property type="match status" value="1"/>
</dbReference>
<protein>
    <recommendedName>
        <fullName evidence="3">Cytokinin riboside 5'-monophosphate phosphoribohydrolase</fullName>
        <ecNumber evidence="3">3.2.2.n1</ecNumber>
    </recommendedName>
</protein>
<dbReference type="Proteomes" id="UP000219439">
    <property type="component" value="Unassembled WGS sequence"/>
</dbReference>
<reference evidence="4 5" key="1">
    <citation type="submission" date="2017-09" db="EMBL/GenBank/DDBJ databases">
        <authorList>
            <person name="Ehlers B."/>
            <person name="Leendertz F.H."/>
        </authorList>
    </citation>
    <scope>NUCLEOTIDE SEQUENCE [LARGE SCALE GENOMIC DNA]</scope>
    <source>
        <strain evidence="4 5">DSM 18289</strain>
    </source>
</reference>
<organism evidence="4 5">
    <name type="scientific">Cohaesibacter gelatinilyticus</name>
    <dbReference type="NCBI Taxonomy" id="372072"/>
    <lineage>
        <taxon>Bacteria</taxon>
        <taxon>Pseudomonadati</taxon>
        <taxon>Pseudomonadota</taxon>
        <taxon>Alphaproteobacteria</taxon>
        <taxon>Hyphomicrobiales</taxon>
        <taxon>Cohaesibacteraceae</taxon>
    </lineage>
</organism>
<dbReference type="InterPro" id="IPR031100">
    <property type="entry name" value="LOG_fam"/>
</dbReference>
<dbReference type="AlphaFoldDB" id="A0A285NC70"/>
<sequence length="194" mass="21484">MKSICIFCGSNWGNREEYKQAASAISREIARRGYTLVYGGAGVGLMGACADAALAEGGKVIGILPEALKEKEVDHKGLTELHLVSSMHERKAMMAELSDGFISIPGGAGTMDEMFEIWTWGMLGWHDKPSALMNVEGYYDDLIKFLDKTADEGFVRKAHREMLIIDTDAESILDQMENYQPPQGSKWIKQKSET</sequence>
<dbReference type="GO" id="GO:0005829">
    <property type="term" value="C:cytosol"/>
    <property type="evidence" value="ECO:0007669"/>
    <property type="project" value="TreeGrafter"/>
</dbReference>
<comment type="similarity">
    <text evidence="2 3">Belongs to the LOG family.</text>
</comment>
<dbReference type="PANTHER" id="PTHR31223:SF70">
    <property type="entry name" value="LOG FAMILY PROTEIN YJL055W"/>
    <property type="match status" value="1"/>
</dbReference>
<dbReference type="SUPFAM" id="SSF102405">
    <property type="entry name" value="MCP/YpsA-like"/>
    <property type="match status" value="1"/>
</dbReference>
<dbReference type="EMBL" id="OBEL01000001">
    <property type="protein sequence ID" value="SNZ07055.1"/>
    <property type="molecule type" value="Genomic_DNA"/>
</dbReference>
<keyword evidence="3" id="KW-0378">Hydrolase</keyword>
<dbReference type="InterPro" id="IPR005269">
    <property type="entry name" value="LOG"/>
</dbReference>
<evidence type="ECO:0000313" key="4">
    <source>
        <dbReference type="EMBL" id="SNZ07055.1"/>
    </source>
</evidence>
<comment type="catalytic activity">
    <reaction evidence="1">
        <text>AMP + H2O = D-ribose 5-phosphate + adenine</text>
        <dbReference type="Rhea" id="RHEA:20129"/>
        <dbReference type="ChEBI" id="CHEBI:15377"/>
        <dbReference type="ChEBI" id="CHEBI:16708"/>
        <dbReference type="ChEBI" id="CHEBI:78346"/>
        <dbReference type="ChEBI" id="CHEBI:456215"/>
        <dbReference type="EC" id="3.2.2.4"/>
    </reaction>
</comment>
<dbReference type="PANTHER" id="PTHR31223">
    <property type="entry name" value="LOG FAMILY PROTEIN YJL055W"/>
    <property type="match status" value="1"/>
</dbReference>
<evidence type="ECO:0000256" key="1">
    <source>
        <dbReference type="ARBA" id="ARBA00000274"/>
    </source>
</evidence>